<feature type="non-terminal residue" evidence="2">
    <location>
        <position position="105"/>
    </location>
</feature>
<dbReference type="AlphaFoldDB" id="A0A061RS04"/>
<evidence type="ECO:0000256" key="1">
    <source>
        <dbReference type="SAM" id="MobiDB-lite"/>
    </source>
</evidence>
<name>A0A061RS04_9CHLO</name>
<feature type="region of interest" description="Disordered" evidence="1">
    <location>
        <begin position="1"/>
        <end position="21"/>
    </location>
</feature>
<proteinExistence type="predicted"/>
<evidence type="ECO:0000313" key="2">
    <source>
        <dbReference type="EMBL" id="JAC74733.1"/>
    </source>
</evidence>
<protein>
    <submittedName>
        <fullName evidence="2">Uncharacterized protein</fullName>
    </submittedName>
</protein>
<sequence>MLVVGSIPTKQPEPPKQPQISVVRKEKEKPFDPTLEGLSRIEQLLQGLNESLVENSDAQERITKALRSKNAVVMSGKRSKWVSVPLMTKQGSAFLESKLKALSRQ</sequence>
<reference evidence="2" key="1">
    <citation type="submission" date="2014-05" db="EMBL/GenBank/DDBJ databases">
        <title>The transcriptome of the halophilic microalga Tetraselmis sp. GSL018 isolated from the Great Salt Lake, Utah.</title>
        <authorList>
            <person name="Jinkerson R.E."/>
            <person name="D'Adamo S."/>
            <person name="Posewitz M.C."/>
        </authorList>
    </citation>
    <scope>NUCLEOTIDE SEQUENCE</scope>
    <source>
        <strain evidence="2">GSL018</strain>
    </source>
</reference>
<accession>A0A061RS04</accession>
<organism evidence="2">
    <name type="scientific">Tetraselmis sp. GSL018</name>
    <dbReference type="NCBI Taxonomy" id="582737"/>
    <lineage>
        <taxon>Eukaryota</taxon>
        <taxon>Viridiplantae</taxon>
        <taxon>Chlorophyta</taxon>
        <taxon>core chlorophytes</taxon>
        <taxon>Chlorodendrophyceae</taxon>
        <taxon>Chlorodendrales</taxon>
        <taxon>Chlorodendraceae</taxon>
        <taxon>Tetraselmis</taxon>
    </lineage>
</organism>
<dbReference type="EMBL" id="GBEZ01011010">
    <property type="protein sequence ID" value="JAC74733.1"/>
    <property type="molecule type" value="Transcribed_RNA"/>
</dbReference>
<gene>
    <name evidence="2" type="ORF">TSPGSL018_25149</name>
</gene>